<sequence length="390" mass="45203">MAKYVECPDRFWNAFRQEEEREKTKENLDGRQKKWNEGERLGRTGLGGKRRMEEEDRNFNTLDTGRCSLHCNPYAIRKVQDNREGLELNGLHQQLVYADDVNMLGENLQTIRENTGILLEASKEIGLEVNPEKTKYMIMSRDENIVRNGNIKIGNLSFQEVEKFKYLGATNYIRVLSGNNVRIVARTTSREQHKQTTVISLSSNNCLRVIKKTVPVPLTQSKTMTTKTTTTDDPQTDKTTTEQLVEGVLRSAMQKIESYIDRQLNRLQDEIVTFTISLLTTDTNPTKRHTTLATANQAARRLLRKRVAHHFVAQWTSIIRNKSDMLEVHTTCALWRRAVLLKWKTTGPLLEREEIQVERELTTFYNLTPLLRGIKRCTKEKQIFKDIKMS</sequence>
<reference evidence="2 3" key="1">
    <citation type="journal article" date="2022" name="Allergy">
        <title>Genome assembly and annotation of Periplaneta americana reveal a comprehensive cockroach allergen profile.</title>
        <authorList>
            <person name="Wang L."/>
            <person name="Xiong Q."/>
            <person name="Saelim N."/>
            <person name="Wang L."/>
            <person name="Nong W."/>
            <person name="Wan A.T."/>
            <person name="Shi M."/>
            <person name="Liu X."/>
            <person name="Cao Q."/>
            <person name="Hui J.H.L."/>
            <person name="Sookrung N."/>
            <person name="Leung T.F."/>
            <person name="Tungtrongchitr A."/>
            <person name="Tsui S.K.W."/>
        </authorList>
    </citation>
    <scope>NUCLEOTIDE SEQUENCE [LARGE SCALE GENOMIC DNA]</scope>
    <source>
        <strain evidence="2">PWHHKU_190912</strain>
    </source>
</reference>
<proteinExistence type="predicted"/>
<feature type="compositionally biased region" description="Basic and acidic residues" evidence="1">
    <location>
        <begin position="18"/>
        <end position="42"/>
    </location>
</feature>
<dbReference type="Proteomes" id="UP001148838">
    <property type="component" value="Unassembled WGS sequence"/>
</dbReference>
<protein>
    <recommendedName>
        <fullName evidence="4">Reverse transcriptase domain-containing protein</fullName>
    </recommendedName>
</protein>
<name>A0ABQ8S0L4_PERAM</name>
<dbReference type="InterPro" id="IPR043502">
    <property type="entry name" value="DNA/RNA_pol_sf"/>
</dbReference>
<keyword evidence="3" id="KW-1185">Reference proteome</keyword>
<evidence type="ECO:0000313" key="3">
    <source>
        <dbReference type="Proteomes" id="UP001148838"/>
    </source>
</evidence>
<evidence type="ECO:0000256" key="1">
    <source>
        <dbReference type="SAM" id="MobiDB-lite"/>
    </source>
</evidence>
<dbReference type="SUPFAM" id="SSF56672">
    <property type="entry name" value="DNA/RNA polymerases"/>
    <property type="match status" value="1"/>
</dbReference>
<dbReference type="EMBL" id="JAJSOF020000038">
    <property type="protein sequence ID" value="KAJ4427529.1"/>
    <property type="molecule type" value="Genomic_DNA"/>
</dbReference>
<comment type="caution">
    <text evidence="2">The sequence shown here is derived from an EMBL/GenBank/DDBJ whole genome shotgun (WGS) entry which is preliminary data.</text>
</comment>
<gene>
    <name evidence="2" type="ORF">ANN_25177</name>
</gene>
<accession>A0ABQ8S0L4</accession>
<feature type="region of interest" description="Disordered" evidence="1">
    <location>
        <begin position="18"/>
        <end position="46"/>
    </location>
</feature>
<evidence type="ECO:0000313" key="2">
    <source>
        <dbReference type="EMBL" id="KAJ4427529.1"/>
    </source>
</evidence>
<organism evidence="2 3">
    <name type="scientific">Periplaneta americana</name>
    <name type="common">American cockroach</name>
    <name type="synonym">Blatta americana</name>
    <dbReference type="NCBI Taxonomy" id="6978"/>
    <lineage>
        <taxon>Eukaryota</taxon>
        <taxon>Metazoa</taxon>
        <taxon>Ecdysozoa</taxon>
        <taxon>Arthropoda</taxon>
        <taxon>Hexapoda</taxon>
        <taxon>Insecta</taxon>
        <taxon>Pterygota</taxon>
        <taxon>Neoptera</taxon>
        <taxon>Polyneoptera</taxon>
        <taxon>Dictyoptera</taxon>
        <taxon>Blattodea</taxon>
        <taxon>Blattoidea</taxon>
        <taxon>Blattidae</taxon>
        <taxon>Blattinae</taxon>
        <taxon>Periplaneta</taxon>
    </lineage>
</organism>
<evidence type="ECO:0008006" key="4">
    <source>
        <dbReference type="Google" id="ProtNLM"/>
    </source>
</evidence>